<reference evidence="1" key="2">
    <citation type="journal article" date="2020" name="Nat. Commun.">
        <title>Large-scale genome sequencing of mycorrhizal fungi provides insights into the early evolution of symbiotic traits.</title>
        <authorList>
            <person name="Miyauchi S."/>
            <person name="Kiss E."/>
            <person name="Kuo A."/>
            <person name="Drula E."/>
            <person name="Kohler A."/>
            <person name="Sanchez-Garcia M."/>
            <person name="Morin E."/>
            <person name="Andreopoulos B."/>
            <person name="Barry K.W."/>
            <person name="Bonito G."/>
            <person name="Buee M."/>
            <person name="Carver A."/>
            <person name="Chen C."/>
            <person name="Cichocki N."/>
            <person name="Clum A."/>
            <person name="Culley D."/>
            <person name="Crous P.W."/>
            <person name="Fauchery L."/>
            <person name="Girlanda M."/>
            <person name="Hayes R.D."/>
            <person name="Keri Z."/>
            <person name="LaButti K."/>
            <person name="Lipzen A."/>
            <person name="Lombard V."/>
            <person name="Magnuson J."/>
            <person name="Maillard F."/>
            <person name="Murat C."/>
            <person name="Nolan M."/>
            <person name="Ohm R.A."/>
            <person name="Pangilinan J."/>
            <person name="Pereira M.F."/>
            <person name="Perotto S."/>
            <person name="Peter M."/>
            <person name="Pfister S."/>
            <person name="Riley R."/>
            <person name="Sitrit Y."/>
            <person name="Stielow J.B."/>
            <person name="Szollosi G."/>
            <person name="Zifcakova L."/>
            <person name="Stursova M."/>
            <person name="Spatafora J.W."/>
            <person name="Tedersoo L."/>
            <person name="Vaario L.M."/>
            <person name="Yamada A."/>
            <person name="Yan M."/>
            <person name="Wang P."/>
            <person name="Xu J."/>
            <person name="Bruns T."/>
            <person name="Baldrian P."/>
            <person name="Vilgalys R."/>
            <person name="Dunand C."/>
            <person name="Henrissat B."/>
            <person name="Grigoriev I.V."/>
            <person name="Hibbett D."/>
            <person name="Nagy L.G."/>
            <person name="Martin F.M."/>
        </authorList>
    </citation>
    <scope>NUCLEOTIDE SEQUENCE</scope>
    <source>
        <strain evidence="1">P2</strain>
    </source>
</reference>
<organism evidence="1 2">
    <name type="scientific">Thelephora ganbajun</name>
    <name type="common">Ganba fungus</name>
    <dbReference type="NCBI Taxonomy" id="370292"/>
    <lineage>
        <taxon>Eukaryota</taxon>
        <taxon>Fungi</taxon>
        <taxon>Dikarya</taxon>
        <taxon>Basidiomycota</taxon>
        <taxon>Agaricomycotina</taxon>
        <taxon>Agaricomycetes</taxon>
        <taxon>Thelephorales</taxon>
        <taxon>Thelephoraceae</taxon>
        <taxon>Thelephora</taxon>
    </lineage>
</organism>
<comment type="caution">
    <text evidence="1">The sequence shown here is derived from an EMBL/GenBank/DDBJ whole genome shotgun (WGS) entry which is preliminary data.</text>
</comment>
<reference evidence="1" key="1">
    <citation type="submission" date="2019-10" db="EMBL/GenBank/DDBJ databases">
        <authorList>
            <consortium name="DOE Joint Genome Institute"/>
            <person name="Kuo A."/>
            <person name="Miyauchi S."/>
            <person name="Kiss E."/>
            <person name="Drula E."/>
            <person name="Kohler A."/>
            <person name="Sanchez-Garcia M."/>
            <person name="Andreopoulos B."/>
            <person name="Barry K.W."/>
            <person name="Bonito G."/>
            <person name="Buee M."/>
            <person name="Carver A."/>
            <person name="Chen C."/>
            <person name="Cichocki N."/>
            <person name="Clum A."/>
            <person name="Culley D."/>
            <person name="Crous P.W."/>
            <person name="Fauchery L."/>
            <person name="Girlanda M."/>
            <person name="Hayes R."/>
            <person name="Keri Z."/>
            <person name="Labutti K."/>
            <person name="Lipzen A."/>
            <person name="Lombard V."/>
            <person name="Magnuson J."/>
            <person name="Maillard F."/>
            <person name="Morin E."/>
            <person name="Murat C."/>
            <person name="Nolan M."/>
            <person name="Ohm R."/>
            <person name="Pangilinan J."/>
            <person name="Pereira M."/>
            <person name="Perotto S."/>
            <person name="Peter M."/>
            <person name="Riley R."/>
            <person name="Sitrit Y."/>
            <person name="Stielow B."/>
            <person name="Szollosi G."/>
            <person name="Zifcakova L."/>
            <person name="Stursova M."/>
            <person name="Spatafora J.W."/>
            <person name="Tedersoo L."/>
            <person name="Vaario L.-M."/>
            <person name="Yamada A."/>
            <person name="Yan M."/>
            <person name="Wang P."/>
            <person name="Xu J."/>
            <person name="Bruns T."/>
            <person name="Baldrian P."/>
            <person name="Vilgalys R."/>
            <person name="Henrissat B."/>
            <person name="Grigoriev I.V."/>
            <person name="Hibbett D."/>
            <person name="Nagy L.G."/>
            <person name="Martin F.M."/>
        </authorList>
    </citation>
    <scope>NUCLEOTIDE SEQUENCE</scope>
    <source>
        <strain evidence="1">P2</strain>
    </source>
</reference>
<accession>A0ACB6ZM36</accession>
<gene>
    <name evidence="1" type="ORF">BDM02DRAFT_3185040</name>
</gene>
<dbReference type="Proteomes" id="UP000886501">
    <property type="component" value="Unassembled WGS sequence"/>
</dbReference>
<proteinExistence type="predicted"/>
<dbReference type="EMBL" id="MU117980">
    <property type="protein sequence ID" value="KAF9650885.1"/>
    <property type="molecule type" value="Genomic_DNA"/>
</dbReference>
<evidence type="ECO:0000313" key="2">
    <source>
        <dbReference type="Proteomes" id="UP000886501"/>
    </source>
</evidence>
<evidence type="ECO:0000313" key="1">
    <source>
        <dbReference type="EMBL" id="KAF9650885.1"/>
    </source>
</evidence>
<keyword evidence="2" id="KW-1185">Reference proteome</keyword>
<protein>
    <submittedName>
        <fullName evidence="1">Uncharacterized protein</fullName>
    </submittedName>
</protein>
<sequence length="194" mass="21246">MINAGVPTCCQRSCGRLIPLVVNGTYNDPTGEGKTFITFNLATSQCCGIPVTRVLRGDLDGLIGRDNLARLNPSSGSMRLHIVWPGYKRFVRKVRTKTEKPWMITPNDKFTIEGLVRKVCAQLKAFIVSVHSPSRVLGSDLEKDQVQVGDGSAPEWAVGRDGISVEHLVLVALKRTSAGAWIPYIRLTNDQDGV</sequence>
<name>A0ACB6ZM36_THEGA</name>